<dbReference type="PANTHER" id="PTHR46082">
    <property type="entry name" value="ATP/GTP-BINDING PROTEIN-RELATED"/>
    <property type="match status" value="1"/>
</dbReference>
<evidence type="ECO:0000313" key="2">
    <source>
        <dbReference type="EMBL" id="KAF2205669.1"/>
    </source>
</evidence>
<accession>A0A9P4JYR9</accession>
<evidence type="ECO:0000313" key="3">
    <source>
        <dbReference type="Proteomes" id="UP000799536"/>
    </source>
</evidence>
<proteinExistence type="predicted"/>
<dbReference type="EMBL" id="ML993851">
    <property type="protein sequence ID" value="KAF2205669.1"/>
    <property type="molecule type" value="Genomic_DNA"/>
</dbReference>
<dbReference type="InterPro" id="IPR011990">
    <property type="entry name" value="TPR-like_helical_dom_sf"/>
</dbReference>
<protein>
    <recommendedName>
        <fullName evidence="4">Tetratricopeptide repeat protein</fullName>
    </recommendedName>
</protein>
<dbReference type="Gene3D" id="1.25.40.10">
    <property type="entry name" value="Tetratricopeptide repeat domain"/>
    <property type="match status" value="1"/>
</dbReference>
<organism evidence="2 3">
    <name type="scientific">Delitschia confertaspora ATCC 74209</name>
    <dbReference type="NCBI Taxonomy" id="1513339"/>
    <lineage>
        <taxon>Eukaryota</taxon>
        <taxon>Fungi</taxon>
        <taxon>Dikarya</taxon>
        <taxon>Ascomycota</taxon>
        <taxon>Pezizomycotina</taxon>
        <taxon>Dothideomycetes</taxon>
        <taxon>Pleosporomycetidae</taxon>
        <taxon>Pleosporales</taxon>
        <taxon>Delitschiaceae</taxon>
        <taxon>Delitschia</taxon>
    </lineage>
</organism>
<keyword evidence="1" id="KW-0175">Coiled coil</keyword>
<dbReference type="GO" id="GO:0009116">
    <property type="term" value="P:nucleoside metabolic process"/>
    <property type="evidence" value="ECO:0007669"/>
    <property type="project" value="InterPro"/>
</dbReference>
<name>A0A9P4JYR9_9PLEO</name>
<dbReference type="Pfam" id="PF13424">
    <property type="entry name" value="TPR_12"/>
    <property type="match status" value="1"/>
</dbReference>
<gene>
    <name evidence="2" type="ORF">GQ43DRAFT_445853</name>
</gene>
<sequence>MAPSNQRLCCTDYHVAWICPVADVELQPARLMLDEEHATSVYDTHHDKNTYVFGIINGHSIVVATCPQGATGHVNTGSLTGVYVQNLSKIRMAMLFGTGSGIPRLINSKNPLNNIHLGDVIVGWPGDGKPACVDYNRNRSKAEGQFEMIGTMPDPDWRLTNVLSVLIADHELGQTKFGDHLARLPNRSKFAHPGLEPDMLFRAGYHRIGGNRSNSLALECVYNMKQRKPTRAIFWVPVISRESFEQAYRDIGKLLRIPGIADEKADAKQLVKAKLSDEGFGQWLMIVDNANDVSVLFNPLEEGANADRPIEYLPHSCKGSIIFTIRTRELQTSWLRVLKKRLFQEYQHLLQDRKVVDELLEMLTFLALAIAQAAALLEKHKEAEKMHQEALALLREVLENEHPDTLTSMNNIAIALGDQEKCKEAKKIHREALALS</sequence>
<comment type="caution">
    <text evidence="2">The sequence shown here is derived from an EMBL/GenBank/DDBJ whole genome shotgun (WGS) entry which is preliminary data.</text>
</comment>
<dbReference type="Proteomes" id="UP000799536">
    <property type="component" value="Unassembled WGS sequence"/>
</dbReference>
<dbReference type="Gene3D" id="3.40.50.1580">
    <property type="entry name" value="Nucleoside phosphorylase domain"/>
    <property type="match status" value="1"/>
</dbReference>
<dbReference type="Gene3D" id="3.40.50.300">
    <property type="entry name" value="P-loop containing nucleotide triphosphate hydrolases"/>
    <property type="match status" value="1"/>
</dbReference>
<dbReference type="AlphaFoldDB" id="A0A9P4JYR9"/>
<dbReference type="SUPFAM" id="SSF48452">
    <property type="entry name" value="TPR-like"/>
    <property type="match status" value="1"/>
</dbReference>
<keyword evidence="3" id="KW-1185">Reference proteome</keyword>
<dbReference type="PANTHER" id="PTHR46082:SF11">
    <property type="entry name" value="AAA+ ATPASE DOMAIN-CONTAINING PROTEIN-RELATED"/>
    <property type="match status" value="1"/>
</dbReference>
<dbReference type="InterPro" id="IPR027417">
    <property type="entry name" value="P-loop_NTPase"/>
</dbReference>
<feature type="coiled-coil region" evidence="1">
    <location>
        <begin position="366"/>
        <end position="400"/>
    </location>
</feature>
<reference evidence="2" key="1">
    <citation type="journal article" date="2020" name="Stud. Mycol.">
        <title>101 Dothideomycetes genomes: a test case for predicting lifestyles and emergence of pathogens.</title>
        <authorList>
            <person name="Haridas S."/>
            <person name="Albert R."/>
            <person name="Binder M."/>
            <person name="Bloem J."/>
            <person name="Labutti K."/>
            <person name="Salamov A."/>
            <person name="Andreopoulos B."/>
            <person name="Baker S."/>
            <person name="Barry K."/>
            <person name="Bills G."/>
            <person name="Bluhm B."/>
            <person name="Cannon C."/>
            <person name="Castanera R."/>
            <person name="Culley D."/>
            <person name="Daum C."/>
            <person name="Ezra D."/>
            <person name="Gonzalez J."/>
            <person name="Henrissat B."/>
            <person name="Kuo A."/>
            <person name="Liang C."/>
            <person name="Lipzen A."/>
            <person name="Lutzoni F."/>
            <person name="Magnuson J."/>
            <person name="Mondo S."/>
            <person name="Nolan M."/>
            <person name="Ohm R."/>
            <person name="Pangilinan J."/>
            <person name="Park H.-J."/>
            <person name="Ramirez L."/>
            <person name="Alfaro M."/>
            <person name="Sun H."/>
            <person name="Tritt A."/>
            <person name="Yoshinaga Y."/>
            <person name="Zwiers L.-H."/>
            <person name="Turgeon B."/>
            <person name="Goodwin S."/>
            <person name="Spatafora J."/>
            <person name="Crous P."/>
            <person name="Grigoriev I."/>
        </authorList>
    </citation>
    <scope>NUCLEOTIDE SEQUENCE</scope>
    <source>
        <strain evidence="2">ATCC 74209</strain>
    </source>
</reference>
<dbReference type="InterPro" id="IPR035994">
    <property type="entry name" value="Nucleoside_phosphorylase_sf"/>
</dbReference>
<evidence type="ECO:0008006" key="4">
    <source>
        <dbReference type="Google" id="ProtNLM"/>
    </source>
</evidence>
<evidence type="ECO:0000256" key="1">
    <source>
        <dbReference type="SAM" id="Coils"/>
    </source>
</evidence>
<dbReference type="GO" id="GO:0003824">
    <property type="term" value="F:catalytic activity"/>
    <property type="evidence" value="ECO:0007669"/>
    <property type="project" value="InterPro"/>
</dbReference>
<dbReference type="OrthoDB" id="626167at2759"/>
<dbReference type="InterPro" id="IPR053137">
    <property type="entry name" value="NLR-like"/>
</dbReference>